<reference evidence="10" key="1">
    <citation type="submission" date="2016-11" db="EMBL/GenBank/DDBJ databases">
        <authorList>
            <person name="Varghese N."/>
            <person name="Submissions S."/>
        </authorList>
    </citation>
    <scope>NUCLEOTIDE SEQUENCE [LARGE SCALE GENOMIC DNA]</scope>
    <source>
        <strain evidence="10">USBA-503</strain>
    </source>
</reference>
<comment type="subcellular location">
    <subcellularLocation>
        <location evidence="1">Cell membrane</location>
        <topology evidence="1">Multi-pass membrane protein</topology>
    </subcellularLocation>
</comment>
<gene>
    <name evidence="9" type="ORF">SAMN05443507_101178</name>
</gene>
<feature type="transmembrane region" description="Helical" evidence="7">
    <location>
        <begin position="136"/>
        <end position="158"/>
    </location>
</feature>
<evidence type="ECO:0000313" key="9">
    <source>
        <dbReference type="EMBL" id="SHJ55333.1"/>
    </source>
</evidence>
<dbReference type="InterPro" id="IPR032816">
    <property type="entry name" value="VTT_dom"/>
</dbReference>
<dbReference type="InterPro" id="IPR051311">
    <property type="entry name" value="DedA_domain"/>
</dbReference>
<feature type="transmembrane region" description="Helical" evidence="7">
    <location>
        <begin position="170"/>
        <end position="188"/>
    </location>
</feature>
<dbReference type="AlphaFoldDB" id="A0A1M6K8W0"/>
<evidence type="ECO:0000256" key="1">
    <source>
        <dbReference type="ARBA" id="ARBA00004651"/>
    </source>
</evidence>
<sequence>MHEIIYLLHTYGYFALYVMLLLEYLVLIIPGETTLTTSGALWKSGALHLQLPWMIVAATMGTFSGSMIAYAIGRILGRPVILKYGKYVFITPKRFEQSEALFRRYTLPTLILSRFIAVARDIIPYIAGIQKVRLRVFIPAVLLTSIVWTTTFLAAGSVIDFLWNLVRLHWKIYLLPALIVIGIGIYGYRLIHKKIESSLHVQSDTNEKSQSLEE</sequence>
<accession>A0A1M6K8W0</accession>
<dbReference type="PANTHER" id="PTHR42709:SF6">
    <property type="entry name" value="UNDECAPRENYL PHOSPHATE TRANSPORTER A"/>
    <property type="match status" value="1"/>
</dbReference>
<dbReference type="Proteomes" id="UP000184016">
    <property type="component" value="Unassembled WGS sequence"/>
</dbReference>
<keyword evidence="10" id="KW-1185">Reference proteome</keyword>
<evidence type="ECO:0000259" key="8">
    <source>
        <dbReference type="Pfam" id="PF09335"/>
    </source>
</evidence>
<dbReference type="STRING" id="1830138.SAMN05443507_101178"/>
<evidence type="ECO:0000256" key="5">
    <source>
        <dbReference type="ARBA" id="ARBA00022989"/>
    </source>
</evidence>
<dbReference type="RefSeq" id="WP_072872672.1">
    <property type="nucleotide sequence ID" value="NZ_FRAF01000001.1"/>
</dbReference>
<proteinExistence type="inferred from homology"/>
<feature type="transmembrane region" description="Helical" evidence="7">
    <location>
        <begin position="51"/>
        <end position="73"/>
    </location>
</feature>
<dbReference type="EMBL" id="FRAF01000001">
    <property type="protein sequence ID" value="SHJ55333.1"/>
    <property type="molecule type" value="Genomic_DNA"/>
</dbReference>
<evidence type="ECO:0000313" key="10">
    <source>
        <dbReference type="Proteomes" id="UP000184016"/>
    </source>
</evidence>
<dbReference type="PANTHER" id="PTHR42709">
    <property type="entry name" value="ALKALINE PHOSPHATASE LIKE PROTEIN"/>
    <property type="match status" value="1"/>
</dbReference>
<evidence type="ECO:0000256" key="4">
    <source>
        <dbReference type="ARBA" id="ARBA00022692"/>
    </source>
</evidence>
<keyword evidence="5 7" id="KW-1133">Transmembrane helix</keyword>
<evidence type="ECO:0000256" key="3">
    <source>
        <dbReference type="ARBA" id="ARBA00022475"/>
    </source>
</evidence>
<organism evidence="9 10">
    <name type="scientific">Alicyclobacillus tolerans</name>
    <dbReference type="NCBI Taxonomy" id="90970"/>
    <lineage>
        <taxon>Bacteria</taxon>
        <taxon>Bacillati</taxon>
        <taxon>Bacillota</taxon>
        <taxon>Bacilli</taxon>
        <taxon>Bacillales</taxon>
        <taxon>Alicyclobacillaceae</taxon>
        <taxon>Alicyclobacillus</taxon>
    </lineage>
</organism>
<comment type="similarity">
    <text evidence="2">Belongs to the DedA family.</text>
</comment>
<evidence type="ECO:0000256" key="2">
    <source>
        <dbReference type="ARBA" id="ARBA00010792"/>
    </source>
</evidence>
<dbReference type="GO" id="GO:0005886">
    <property type="term" value="C:plasma membrane"/>
    <property type="evidence" value="ECO:0007669"/>
    <property type="project" value="UniProtKB-SubCell"/>
</dbReference>
<feature type="domain" description="VTT" evidence="8">
    <location>
        <begin position="29"/>
        <end position="157"/>
    </location>
</feature>
<keyword evidence="3" id="KW-1003">Cell membrane</keyword>
<keyword evidence="6 7" id="KW-0472">Membrane</keyword>
<dbReference type="Pfam" id="PF09335">
    <property type="entry name" value="VTT_dom"/>
    <property type="match status" value="1"/>
</dbReference>
<evidence type="ECO:0000256" key="6">
    <source>
        <dbReference type="ARBA" id="ARBA00023136"/>
    </source>
</evidence>
<protein>
    <submittedName>
        <fullName evidence="9">Membrane protein DedA, SNARE-associated domain</fullName>
    </submittedName>
</protein>
<feature type="transmembrane region" description="Helical" evidence="7">
    <location>
        <begin position="12"/>
        <end position="31"/>
    </location>
</feature>
<name>A0A1M6K8W0_9BACL</name>
<evidence type="ECO:0000256" key="7">
    <source>
        <dbReference type="SAM" id="Phobius"/>
    </source>
</evidence>
<keyword evidence="4 7" id="KW-0812">Transmembrane</keyword>
<dbReference type="OrthoDB" id="9782291at2"/>